<dbReference type="InterPro" id="IPR023011">
    <property type="entry name" value="ATP_synth_F0_asu_AS"/>
</dbReference>
<keyword evidence="3" id="KW-0813">Transport</keyword>
<keyword evidence="10" id="KW-0066">ATP synthesis</keyword>
<feature type="transmembrane region" description="Helical" evidence="12">
    <location>
        <begin position="12"/>
        <end position="33"/>
    </location>
</feature>
<keyword evidence="5 12" id="KW-0812">Transmembrane</keyword>
<dbReference type="GeneID" id="60460414"/>
<dbReference type="Gene3D" id="1.20.120.220">
    <property type="entry name" value="ATP synthase, F0 complex, subunit A"/>
    <property type="match status" value="1"/>
</dbReference>
<dbReference type="PROSITE" id="PS00449">
    <property type="entry name" value="ATPASE_A"/>
    <property type="match status" value="1"/>
</dbReference>
<dbReference type="NCBIfam" id="TIGR01131">
    <property type="entry name" value="ATP_synt_6_or_A"/>
    <property type="match status" value="1"/>
</dbReference>
<evidence type="ECO:0000256" key="12">
    <source>
        <dbReference type="SAM" id="Phobius"/>
    </source>
</evidence>
<feature type="transmembrane region" description="Helical" evidence="12">
    <location>
        <begin position="91"/>
        <end position="112"/>
    </location>
</feature>
<keyword evidence="9 12" id="KW-0472">Membrane</keyword>
<dbReference type="GO" id="GO:0005743">
    <property type="term" value="C:mitochondrial inner membrane"/>
    <property type="evidence" value="ECO:0007669"/>
    <property type="project" value="UniProtKB-SubCell"/>
</dbReference>
<evidence type="ECO:0000256" key="11">
    <source>
        <dbReference type="RuleBase" id="RU004450"/>
    </source>
</evidence>
<dbReference type="InterPro" id="IPR035908">
    <property type="entry name" value="F0_ATP_A_sf"/>
</dbReference>
<evidence type="ECO:0000256" key="7">
    <source>
        <dbReference type="ARBA" id="ARBA00022989"/>
    </source>
</evidence>
<dbReference type="CDD" id="cd00310">
    <property type="entry name" value="ATP-synt_Fo_a_6"/>
    <property type="match status" value="1"/>
</dbReference>
<dbReference type="GO" id="GO:0045259">
    <property type="term" value="C:proton-transporting ATP synthase complex"/>
    <property type="evidence" value="ECO:0007669"/>
    <property type="project" value="UniProtKB-KW"/>
</dbReference>
<feature type="transmembrane region" description="Helical" evidence="12">
    <location>
        <begin position="65"/>
        <end position="85"/>
    </location>
</feature>
<evidence type="ECO:0000256" key="5">
    <source>
        <dbReference type="ARBA" id="ARBA00022692"/>
    </source>
</evidence>
<name>A0A7G8JRY0_9HEMI</name>
<dbReference type="InterPro" id="IPR000568">
    <property type="entry name" value="ATP_synth_F0_asu"/>
</dbReference>
<evidence type="ECO:0000256" key="10">
    <source>
        <dbReference type="ARBA" id="ARBA00023310"/>
    </source>
</evidence>
<proteinExistence type="inferred from homology"/>
<dbReference type="PRINTS" id="PR00123">
    <property type="entry name" value="ATPASEA"/>
</dbReference>
<protein>
    <recommendedName>
        <fullName evidence="11">ATP synthase subunit a</fullName>
    </recommendedName>
</protein>
<comment type="subcellular location">
    <subcellularLocation>
        <location evidence="1">Membrane</location>
        <topology evidence="1">Multi-pass membrane protein</topology>
    </subcellularLocation>
    <subcellularLocation>
        <location evidence="11">Mitochondrion inner membrane</location>
        <topology evidence="11">Multi-pass membrane protein</topology>
    </subcellularLocation>
</comment>
<dbReference type="EMBL" id="MN922303">
    <property type="protein sequence ID" value="QNJ33328.1"/>
    <property type="molecule type" value="Genomic_DNA"/>
</dbReference>
<keyword evidence="7 12" id="KW-1133">Transmembrane helix</keyword>
<dbReference type="RefSeq" id="YP_009974398.1">
    <property type="nucleotide sequence ID" value="NC_051985.1"/>
</dbReference>
<dbReference type="CTD" id="4508"/>
<sequence>MNNLFSVFDPSTGIFSLNWASTLLFLMMPMSYWNINNKLLFIMNLMMMSISLEIKMLTKSQKMSMIMVSMFMFILINNVMGLFPYVFTPTSHLVCSLPMALTMWMSMMIFGWTKKTNDMLCHLVPTGTPSMLIPFMVIIESISNIIRPGSLAVRLSANMIAGHLLMTLLGNNTSGMLMWMFMWLFLGLMMFEMAVAFIQSYVFMTLTSLYSSEI</sequence>
<gene>
    <name evidence="13" type="primary">ATP6</name>
</gene>
<dbReference type="PANTHER" id="PTHR11410">
    <property type="entry name" value="ATP SYNTHASE SUBUNIT A"/>
    <property type="match status" value="1"/>
</dbReference>
<reference evidence="13" key="1">
    <citation type="journal article" date="2020" name="Mitochondrial DNA Part B Resour">
        <title>Complete mitogenome of Reticuluma hamata (Hemiptera: Cicadellidae: Deltocephalinae) from China.</title>
        <authorList>
            <person name="Xu T.-L."/>
            <person name="Dai R.-H."/>
        </authorList>
    </citation>
    <scope>NUCLEOTIDE SEQUENCE</scope>
</reference>
<keyword evidence="6" id="KW-0375">Hydrogen ion transport</keyword>
<dbReference type="SUPFAM" id="SSF81336">
    <property type="entry name" value="F1F0 ATP synthase subunit A"/>
    <property type="match status" value="1"/>
</dbReference>
<organism evidence="13">
    <name type="scientific">Chanohirata hamata</name>
    <dbReference type="NCBI Taxonomy" id="3032134"/>
    <lineage>
        <taxon>Eukaryota</taxon>
        <taxon>Metazoa</taxon>
        <taxon>Ecdysozoa</taxon>
        <taxon>Arthropoda</taxon>
        <taxon>Hexapoda</taxon>
        <taxon>Insecta</taxon>
        <taxon>Pterygota</taxon>
        <taxon>Neoptera</taxon>
        <taxon>Paraneoptera</taxon>
        <taxon>Hemiptera</taxon>
        <taxon>Auchenorrhyncha</taxon>
        <taxon>Membracoidea</taxon>
        <taxon>Cicadellidae</taxon>
        <taxon>Deltocephalinae</taxon>
        <taxon>Penthimiini</taxon>
        <taxon>Chanohirata</taxon>
    </lineage>
</organism>
<keyword evidence="13" id="KW-0496">Mitochondrion</keyword>
<dbReference type="AlphaFoldDB" id="A0A7G8JRY0"/>
<dbReference type="InterPro" id="IPR045083">
    <property type="entry name" value="ATP_synth_F0_asu_bact/mt"/>
</dbReference>
<geneLocation type="mitochondrion" evidence="13"/>
<keyword evidence="4" id="KW-0138">CF(0)</keyword>
<keyword evidence="8" id="KW-0406">Ion transport</keyword>
<evidence type="ECO:0000256" key="9">
    <source>
        <dbReference type="ARBA" id="ARBA00023136"/>
    </source>
</evidence>
<dbReference type="Pfam" id="PF00119">
    <property type="entry name" value="ATP-synt_A"/>
    <property type="match status" value="1"/>
</dbReference>
<evidence type="ECO:0000256" key="8">
    <source>
        <dbReference type="ARBA" id="ARBA00023065"/>
    </source>
</evidence>
<evidence type="ECO:0000256" key="1">
    <source>
        <dbReference type="ARBA" id="ARBA00004141"/>
    </source>
</evidence>
<dbReference type="PANTHER" id="PTHR11410:SF0">
    <property type="entry name" value="ATP SYNTHASE SUBUNIT A"/>
    <property type="match status" value="1"/>
</dbReference>
<feature type="transmembrane region" description="Helical" evidence="12">
    <location>
        <begin position="181"/>
        <end position="204"/>
    </location>
</feature>
<accession>A0A7G8JRY0</accession>
<dbReference type="GO" id="GO:0046933">
    <property type="term" value="F:proton-transporting ATP synthase activity, rotational mechanism"/>
    <property type="evidence" value="ECO:0007669"/>
    <property type="project" value="TreeGrafter"/>
</dbReference>
<evidence type="ECO:0000256" key="6">
    <source>
        <dbReference type="ARBA" id="ARBA00022781"/>
    </source>
</evidence>
<comment type="similarity">
    <text evidence="2">Belongs to the ATPase A chain family.</text>
</comment>
<evidence type="ECO:0000256" key="3">
    <source>
        <dbReference type="ARBA" id="ARBA00022448"/>
    </source>
</evidence>
<evidence type="ECO:0000313" key="13">
    <source>
        <dbReference type="EMBL" id="QNJ33328.1"/>
    </source>
</evidence>
<evidence type="ECO:0000256" key="2">
    <source>
        <dbReference type="ARBA" id="ARBA00006810"/>
    </source>
</evidence>
<evidence type="ECO:0000256" key="4">
    <source>
        <dbReference type="ARBA" id="ARBA00022547"/>
    </source>
</evidence>
<feature type="transmembrane region" description="Helical" evidence="12">
    <location>
        <begin position="119"/>
        <end position="139"/>
    </location>
</feature>